<dbReference type="EMBL" id="CP001998">
    <property type="protein sequence ID" value="ADE53239.1"/>
    <property type="molecule type" value="Genomic_DNA"/>
</dbReference>
<keyword evidence="4 7" id="KW-0378">Hydrolase</keyword>
<name>D5ELR4_CORAD</name>
<evidence type="ECO:0000313" key="8">
    <source>
        <dbReference type="Proteomes" id="UP000000925"/>
    </source>
</evidence>
<dbReference type="EC" id="3.5.4.4" evidence="7"/>
<dbReference type="HOGENOM" id="CLU_039228_7_0_0"/>
<dbReference type="InterPro" id="IPR032466">
    <property type="entry name" value="Metal_Hydrolase"/>
</dbReference>
<comment type="cofactor">
    <cofactor evidence="1">
        <name>Zn(2+)</name>
        <dbReference type="ChEBI" id="CHEBI:29105"/>
    </cofactor>
</comment>
<dbReference type="GO" id="GO:0046872">
    <property type="term" value="F:metal ion binding"/>
    <property type="evidence" value="ECO:0007669"/>
    <property type="project" value="UniProtKB-KW"/>
</dbReference>
<comment type="similarity">
    <text evidence="2">Belongs to the metallo-dependent hydrolases superfamily. Adenosine and AMP deaminases family.</text>
</comment>
<protein>
    <submittedName>
        <fullName evidence="7">Adenosine deaminase</fullName>
        <ecNumber evidence="7">3.5.4.4</ecNumber>
    </submittedName>
</protein>
<proteinExistence type="inferred from homology"/>
<evidence type="ECO:0000256" key="2">
    <source>
        <dbReference type="ARBA" id="ARBA00006676"/>
    </source>
</evidence>
<dbReference type="STRING" id="583355.Caka_0212"/>
<dbReference type="Gene3D" id="3.20.20.140">
    <property type="entry name" value="Metal-dependent hydrolases"/>
    <property type="match status" value="1"/>
</dbReference>
<sequence>MHPQVSTATASYIHRLPKTETHLHIEGALPYPLLQYLDPIAFADPQPCWAPDFKWKNFEEFEAHLIEHAMKWFISPERYHEAAKLIFDGLLKQNVRYVETSFHAGMIEFLGIPGPEILAAIRSAAPMEMEVRVFMGMARNCYNDVLAPILEEAVTWEGLAGFDLHGIEYLPLEPWTPKLWEKARAYGKVTKAHAGEFGPAAHVREAIELLGVKRIQHGVRAIEDDAVVQLAIDNDVTFDVCPISNVKLDVIEDLACHPIRNFFDRGLRCTVSTDDPFSFGNTVEDEYVALSAGCAFDHAELKQIARNGFEVALVDEDQRQRWLQELEGTEE</sequence>
<dbReference type="PANTHER" id="PTHR43114:SF6">
    <property type="entry name" value="ADENINE DEAMINASE"/>
    <property type="match status" value="1"/>
</dbReference>
<dbReference type="OrthoDB" id="9779574at2"/>
<keyword evidence="5" id="KW-0862">Zinc</keyword>
<dbReference type="Pfam" id="PF00962">
    <property type="entry name" value="A_deaminase"/>
    <property type="match status" value="1"/>
</dbReference>
<dbReference type="InterPro" id="IPR006330">
    <property type="entry name" value="Ado/ade_deaminase"/>
</dbReference>
<evidence type="ECO:0000256" key="5">
    <source>
        <dbReference type="ARBA" id="ARBA00022833"/>
    </source>
</evidence>
<dbReference type="GO" id="GO:0006146">
    <property type="term" value="P:adenine catabolic process"/>
    <property type="evidence" value="ECO:0007669"/>
    <property type="project" value="TreeGrafter"/>
</dbReference>
<dbReference type="Proteomes" id="UP000000925">
    <property type="component" value="Chromosome"/>
</dbReference>
<dbReference type="InterPro" id="IPR001365">
    <property type="entry name" value="A_deaminase_dom"/>
</dbReference>
<dbReference type="KEGG" id="caa:Caka_0212"/>
<keyword evidence="3" id="KW-0479">Metal-binding</keyword>
<dbReference type="eggNOG" id="COG1816">
    <property type="taxonomic scope" value="Bacteria"/>
</dbReference>
<dbReference type="RefSeq" id="WP_013041965.1">
    <property type="nucleotide sequence ID" value="NC_014008.1"/>
</dbReference>
<organism evidence="7 8">
    <name type="scientific">Coraliomargarita akajimensis (strain DSM 45221 / IAM 15411 / JCM 23193 / KCTC 12865 / 04OKA010-24)</name>
    <dbReference type="NCBI Taxonomy" id="583355"/>
    <lineage>
        <taxon>Bacteria</taxon>
        <taxon>Pseudomonadati</taxon>
        <taxon>Verrucomicrobiota</taxon>
        <taxon>Opitutia</taxon>
        <taxon>Puniceicoccales</taxon>
        <taxon>Coraliomargaritaceae</taxon>
        <taxon>Coraliomargarita</taxon>
    </lineage>
</organism>
<gene>
    <name evidence="7" type="ordered locus">Caka_0212</name>
</gene>
<dbReference type="SUPFAM" id="SSF51556">
    <property type="entry name" value="Metallo-dependent hydrolases"/>
    <property type="match status" value="1"/>
</dbReference>
<evidence type="ECO:0000256" key="4">
    <source>
        <dbReference type="ARBA" id="ARBA00022801"/>
    </source>
</evidence>
<dbReference type="AlphaFoldDB" id="D5ELR4"/>
<dbReference type="PANTHER" id="PTHR43114">
    <property type="entry name" value="ADENINE DEAMINASE"/>
    <property type="match status" value="1"/>
</dbReference>
<dbReference type="GO" id="GO:0000034">
    <property type="term" value="F:adenine deaminase activity"/>
    <property type="evidence" value="ECO:0007669"/>
    <property type="project" value="TreeGrafter"/>
</dbReference>
<keyword evidence="8" id="KW-1185">Reference proteome</keyword>
<reference evidence="7 8" key="1">
    <citation type="journal article" date="2010" name="Stand. Genomic Sci.">
        <title>Complete genome sequence of Coraliomargarita akajimensis type strain (04OKA010-24).</title>
        <authorList>
            <person name="Mavromatis K."/>
            <person name="Abt B."/>
            <person name="Brambilla E."/>
            <person name="Lapidus A."/>
            <person name="Copeland A."/>
            <person name="Deshpande S."/>
            <person name="Nolan M."/>
            <person name="Lucas S."/>
            <person name="Tice H."/>
            <person name="Cheng J.F."/>
            <person name="Han C."/>
            <person name="Detter J.C."/>
            <person name="Woyke T."/>
            <person name="Goodwin L."/>
            <person name="Pitluck S."/>
            <person name="Held B."/>
            <person name="Brettin T."/>
            <person name="Tapia R."/>
            <person name="Ivanova N."/>
            <person name="Mikhailova N."/>
            <person name="Pati A."/>
            <person name="Liolios K."/>
            <person name="Chen A."/>
            <person name="Palaniappan K."/>
            <person name="Land M."/>
            <person name="Hauser L."/>
            <person name="Chang Y.J."/>
            <person name="Jeffries C.D."/>
            <person name="Rohde M."/>
            <person name="Goker M."/>
            <person name="Bristow J."/>
            <person name="Eisen J.A."/>
            <person name="Markowitz V."/>
            <person name="Hugenholtz P."/>
            <person name="Klenk H.P."/>
            <person name="Kyrpides N.C."/>
        </authorList>
    </citation>
    <scope>NUCLEOTIDE SEQUENCE [LARGE SCALE GENOMIC DNA]</scope>
    <source>
        <strain evidence="8">DSM 45221 / IAM 15411 / JCM 23193 / KCTC 12865</strain>
    </source>
</reference>
<feature type="domain" description="Adenosine deaminase" evidence="6">
    <location>
        <begin position="17"/>
        <end position="326"/>
    </location>
</feature>
<evidence type="ECO:0000259" key="6">
    <source>
        <dbReference type="Pfam" id="PF00962"/>
    </source>
</evidence>
<evidence type="ECO:0000256" key="3">
    <source>
        <dbReference type="ARBA" id="ARBA00022723"/>
    </source>
</evidence>
<dbReference type="GO" id="GO:0043103">
    <property type="term" value="P:hypoxanthine salvage"/>
    <property type="evidence" value="ECO:0007669"/>
    <property type="project" value="TreeGrafter"/>
</dbReference>
<evidence type="ECO:0000256" key="1">
    <source>
        <dbReference type="ARBA" id="ARBA00001947"/>
    </source>
</evidence>
<dbReference type="GO" id="GO:0005829">
    <property type="term" value="C:cytosol"/>
    <property type="evidence" value="ECO:0007669"/>
    <property type="project" value="TreeGrafter"/>
</dbReference>
<evidence type="ECO:0000313" key="7">
    <source>
        <dbReference type="EMBL" id="ADE53239.1"/>
    </source>
</evidence>
<accession>D5ELR4</accession>